<dbReference type="SMART" id="SM00448">
    <property type="entry name" value="REC"/>
    <property type="match status" value="1"/>
</dbReference>
<evidence type="ECO:0000259" key="7">
    <source>
        <dbReference type="PROSITE" id="PS50045"/>
    </source>
</evidence>
<evidence type="ECO:0000256" key="1">
    <source>
        <dbReference type="ARBA" id="ARBA00022741"/>
    </source>
</evidence>
<dbReference type="Pfam" id="PF02954">
    <property type="entry name" value="HTH_8"/>
    <property type="match status" value="1"/>
</dbReference>
<sequence>MKDTIMAKTARILIVDDEKIARENLDHILKKEGYETVPAESGAVAIKELEKTEFDLVLTDLKMQVVDGLKVLEKTKELYPDTEVIIITGYATVATAVEAMQGGAFYYIPKPVKIDEVRLLVKQALEKKSLKKEVAELKLRVGSKKEVTFITGNNPKMDSLKKTIEQIAPTDCTALILGETGTGKELVAKMIHQLSNRHENRFLAVNCGAFNEELLANELFGHEKEAFTGARGIKKGLLEVAEGGTVFLDEIGDMPLSMQVKLLRVLQDRTLIRVGGTDEIEVDIRVIAATNKNLVLEIEEGNFRQDLFYRLNVITLHVPPLAERKESIPVLCMYFLKKFSEMQGKKIDKISDDVIAILESYEYPGNIRELENIIEHAVAMAGGNIIEMHHLPADFQQLKFRIQSRRQREFLTLEENEMEYIAWVLDQVENKKTKAAEILGIDRVSLWRKLRRYNLES</sequence>
<evidence type="ECO:0000256" key="6">
    <source>
        <dbReference type="PROSITE-ProRule" id="PRU00169"/>
    </source>
</evidence>
<keyword evidence="4" id="KW-0238">DNA-binding</keyword>
<name>E1YED0_9BACT</name>
<dbReference type="Gene3D" id="3.40.50.2300">
    <property type="match status" value="1"/>
</dbReference>
<feature type="domain" description="Sigma-54 factor interaction" evidence="7">
    <location>
        <begin position="150"/>
        <end position="379"/>
    </location>
</feature>
<dbReference type="GO" id="GO:0043565">
    <property type="term" value="F:sequence-specific DNA binding"/>
    <property type="evidence" value="ECO:0007669"/>
    <property type="project" value="InterPro"/>
</dbReference>
<dbReference type="InterPro" id="IPR025943">
    <property type="entry name" value="Sigma_54_int_dom_ATP-bd_2"/>
</dbReference>
<dbReference type="Pfam" id="PF00072">
    <property type="entry name" value="Response_reg"/>
    <property type="match status" value="1"/>
</dbReference>
<dbReference type="PANTHER" id="PTHR32071">
    <property type="entry name" value="TRANSCRIPTIONAL REGULATORY PROTEIN"/>
    <property type="match status" value="1"/>
</dbReference>
<keyword evidence="3" id="KW-0805">Transcription regulation</keyword>
<dbReference type="CDD" id="cd00009">
    <property type="entry name" value="AAA"/>
    <property type="match status" value="1"/>
</dbReference>
<accession>E1YED0</accession>
<protein>
    <submittedName>
        <fullName evidence="9">Acetoacetate metabolism regulatory protein atoC</fullName>
    </submittedName>
</protein>
<dbReference type="InterPro" id="IPR011006">
    <property type="entry name" value="CheY-like_superfamily"/>
</dbReference>
<evidence type="ECO:0000259" key="8">
    <source>
        <dbReference type="PROSITE" id="PS50110"/>
    </source>
</evidence>
<dbReference type="Gene3D" id="3.40.50.300">
    <property type="entry name" value="P-loop containing nucleotide triphosphate hydrolases"/>
    <property type="match status" value="1"/>
</dbReference>
<keyword evidence="5" id="KW-0804">Transcription</keyword>
<evidence type="ECO:0000256" key="3">
    <source>
        <dbReference type="ARBA" id="ARBA00023015"/>
    </source>
</evidence>
<evidence type="ECO:0000256" key="4">
    <source>
        <dbReference type="ARBA" id="ARBA00023125"/>
    </source>
</evidence>
<dbReference type="PROSITE" id="PS50110">
    <property type="entry name" value="RESPONSE_REGULATORY"/>
    <property type="match status" value="1"/>
</dbReference>
<keyword evidence="6" id="KW-0597">Phosphoprotein</keyword>
<dbReference type="PROSITE" id="PS00688">
    <property type="entry name" value="SIGMA54_INTERACT_3"/>
    <property type="match status" value="1"/>
</dbReference>
<gene>
    <name evidence="9" type="ORF">N47_B20350</name>
</gene>
<dbReference type="InterPro" id="IPR058031">
    <property type="entry name" value="AAA_lid_NorR"/>
</dbReference>
<dbReference type="GO" id="GO:0005524">
    <property type="term" value="F:ATP binding"/>
    <property type="evidence" value="ECO:0007669"/>
    <property type="project" value="UniProtKB-KW"/>
</dbReference>
<dbReference type="Gene3D" id="1.10.8.60">
    <property type="match status" value="1"/>
</dbReference>
<evidence type="ECO:0000313" key="9">
    <source>
        <dbReference type="EMBL" id="CBX28889.1"/>
    </source>
</evidence>
<dbReference type="SUPFAM" id="SSF52172">
    <property type="entry name" value="CheY-like"/>
    <property type="match status" value="1"/>
</dbReference>
<evidence type="ECO:0000256" key="5">
    <source>
        <dbReference type="ARBA" id="ARBA00023163"/>
    </source>
</evidence>
<feature type="domain" description="Response regulatory" evidence="8">
    <location>
        <begin position="11"/>
        <end position="125"/>
    </location>
</feature>
<dbReference type="InterPro" id="IPR002197">
    <property type="entry name" value="HTH_Fis"/>
</dbReference>
<dbReference type="InterPro" id="IPR003593">
    <property type="entry name" value="AAA+_ATPase"/>
</dbReference>
<dbReference type="GO" id="GO:0006355">
    <property type="term" value="P:regulation of DNA-templated transcription"/>
    <property type="evidence" value="ECO:0007669"/>
    <property type="project" value="InterPro"/>
</dbReference>
<dbReference type="SUPFAM" id="SSF52540">
    <property type="entry name" value="P-loop containing nucleoside triphosphate hydrolases"/>
    <property type="match status" value="1"/>
</dbReference>
<dbReference type="Pfam" id="PF00158">
    <property type="entry name" value="Sigma54_activat"/>
    <property type="match status" value="1"/>
</dbReference>
<dbReference type="AlphaFoldDB" id="E1YED0"/>
<dbReference type="GO" id="GO:0000160">
    <property type="term" value="P:phosphorelay signal transduction system"/>
    <property type="evidence" value="ECO:0007669"/>
    <property type="project" value="InterPro"/>
</dbReference>
<feature type="modified residue" description="4-aspartylphosphate" evidence="6">
    <location>
        <position position="60"/>
    </location>
</feature>
<dbReference type="PRINTS" id="PR01590">
    <property type="entry name" value="HTHFIS"/>
</dbReference>
<dbReference type="Gene3D" id="1.10.10.60">
    <property type="entry name" value="Homeodomain-like"/>
    <property type="match status" value="1"/>
</dbReference>
<keyword evidence="1" id="KW-0547">Nucleotide-binding</keyword>
<reference evidence="9" key="1">
    <citation type="journal article" date="2011" name="Environ. Microbiol.">
        <title>Genomic insights into the metabolic potential of the polycyclic aromatic hydrocarbon degrading sulfate-reducing Deltaproteobacterium N47.</title>
        <authorList>
            <person name="Bergmann F."/>
            <person name="Selesi D."/>
            <person name="Weinmaier T."/>
            <person name="Tischler P."/>
            <person name="Rattei T."/>
            <person name="Meckenstock R.U."/>
        </authorList>
    </citation>
    <scope>NUCLEOTIDE SEQUENCE</scope>
</reference>
<dbReference type="InterPro" id="IPR025944">
    <property type="entry name" value="Sigma_54_int_dom_CS"/>
</dbReference>
<dbReference type="InterPro" id="IPR027417">
    <property type="entry name" value="P-loop_NTPase"/>
</dbReference>
<dbReference type="InterPro" id="IPR002078">
    <property type="entry name" value="Sigma_54_int"/>
</dbReference>
<dbReference type="PROSITE" id="PS50045">
    <property type="entry name" value="SIGMA54_INTERACT_4"/>
    <property type="match status" value="1"/>
</dbReference>
<dbReference type="InterPro" id="IPR001789">
    <property type="entry name" value="Sig_transdc_resp-reg_receiver"/>
</dbReference>
<dbReference type="PANTHER" id="PTHR32071:SF119">
    <property type="entry name" value="SIGMA L-DEPENDENT TRANSCRIPTIONAL REGULATOR YPLP-RELATED"/>
    <property type="match status" value="1"/>
</dbReference>
<dbReference type="InterPro" id="IPR009057">
    <property type="entry name" value="Homeodomain-like_sf"/>
</dbReference>
<dbReference type="FunFam" id="3.40.50.300:FF:000006">
    <property type="entry name" value="DNA-binding transcriptional regulator NtrC"/>
    <property type="match status" value="1"/>
</dbReference>
<dbReference type="SMART" id="SM00382">
    <property type="entry name" value="AAA"/>
    <property type="match status" value="1"/>
</dbReference>
<dbReference type="EMBL" id="FR695870">
    <property type="protein sequence ID" value="CBX28889.1"/>
    <property type="molecule type" value="Genomic_DNA"/>
</dbReference>
<evidence type="ECO:0000256" key="2">
    <source>
        <dbReference type="ARBA" id="ARBA00022840"/>
    </source>
</evidence>
<proteinExistence type="predicted"/>
<dbReference type="PROSITE" id="PS00676">
    <property type="entry name" value="SIGMA54_INTERACT_2"/>
    <property type="match status" value="1"/>
</dbReference>
<keyword evidence="2" id="KW-0067">ATP-binding</keyword>
<dbReference type="Pfam" id="PF25601">
    <property type="entry name" value="AAA_lid_14"/>
    <property type="match status" value="1"/>
</dbReference>
<dbReference type="SUPFAM" id="SSF46689">
    <property type="entry name" value="Homeodomain-like"/>
    <property type="match status" value="1"/>
</dbReference>
<organism evidence="9">
    <name type="scientific">uncultured Desulfobacterium sp</name>
    <dbReference type="NCBI Taxonomy" id="201089"/>
    <lineage>
        <taxon>Bacteria</taxon>
        <taxon>Pseudomonadati</taxon>
        <taxon>Thermodesulfobacteriota</taxon>
        <taxon>Desulfobacteria</taxon>
        <taxon>Desulfobacterales</taxon>
        <taxon>Desulfobacteriaceae</taxon>
        <taxon>Desulfobacterium</taxon>
        <taxon>environmental samples</taxon>
    </lineage>
</organism>